<keyword evidence="3" id="KW-1185">Reference proteome</keyword>
<dbReference type="AlphaFoldDB" id="A0A238ZK12"/>
<dbReference type="EMBL" id="FZOB01000009">
    <property type="protein sequence ID" value="SNR83707.1"/>
    <property type="molecule type" value="Genomic_DNA"/>
</dbReference>
<dbReference type="Proteomes" id="UP000198405">
    <property type="component" value="Unassembled WGS sequence"/>
</dbReference>
<organism evidence="2 3">
    <name type="scientific">Desulfurobacterium atlanticum</name>
    <dbReference type="NCBI Taxonomy" id="240169"/>
    <lineage>
        <taxon>Bacteria</taxon>
        <taxon>Pseudomonadati</taxon>
        <taxon>Aquificota</taxon>
        <taxon>Aquificia</taxon>
        <taxon>Desulfurobacteriales</taxon>
        <taxon>Desulfurobacteriaceae</taxon>
        <taxon>Desulfurobacterium</taxon>
    </lineage>
</organism>
<evidence type="ECO:0000313" key="2">
    <source>
        <dbReference type="EMBL" id="SNR83707.1"/>
    </source>
</evidence>
<evidence type="ECO:0000313" key="3">
    <source>
        <dbReference type="Proteomes" id="UP000198405"/>
    </source>
</evidence>
<protein>
    <submittedName>
        <fullName evidence="2">Uncharacterized protein</fullName>
    </submittedName>
</protein>
<feature type="transmembrane region" description="Helical" evidence="1">
    <location>
        <begin position="12"/>
        <end position="31"/>
    </location>
</feature>
<evidence type="ECO:0000256" key="1">
    <source>
        <dbReference type="SAM" id="Phobius"/>
    </source>
</evidence>
<name>A0A238ZK12_9BACT</name>
<sequence length="32" mass="3688">MEKVQDNLLKNVMYSIIFVYALVLILTSLAML</sequence>
<accession>A0A238ZK12</accession>
<proteinExistence type="predicted"/>
<gene>
    <name evidence="2" type="ORF">SAMN06265340_10941</name>
</gene>
<keyword evidence="1" id="KW-0812">Transmembrane</keyword>
<keyword evidence="1" id="KW-1133">Transmembrane helix</keyword>
<reference evidence="3" key="1">
    <citation type="submission" date="2017-06" db="EMBL/GenBank/DDBJ databases">
        <authorList>
            <person name="Varghese N."/>
            <person name="Submissions S."/>
        </authorList>
    </citation>
    <scope>NUCLEOTIDE SEQUENCE [LARGE SCALE GENOMIC DNA]</scope>
    <source>
        <strain evidence="3">DSM 15668</strain>
    </source>
</reference>
<keyword evidence="1" id="KW-0472">Membrane</keyword>